<dbReference type="SUPFAM" id="SSF52949">
    <property type="entry name" value="Macro domain-like"/>
    <property type="match status" value="1"/>
</dbReference>
<evidence type="ECO:0000256" key="1">
    <source>
        <dbReference type="ARBA" id="ARBA00010886"/>
    </source>
</evidence>
<evidence type="ECO:0000256" key="4">
    <source>
        <dbReference type="ARBA" id="ARBA00022679"/>
    </source>
</evidence>
<protein>
    <recommendedName>
        <fullName evidence="2">non-specific serine/threonine protein kinase</fullName>
        <ecNumber evidence="2">2.7.11.1</ecNumber>
    </recommendedName>
</protein>
<evidence type="ECO:0000256" key="6">
    <source>
        <dbReference type="ARBA" id="ARBA00022777"/>
    </source>
</evidence>
<dbReference type="Gene3D" id="1.10.510.10">
    <property type="entry name" value="Transferase(Phosphotransferase) domain 1"/>
    <property type="match status" value="1"/>
</dbReference>
<dbReference type="SUPFAM" id="SSF56112">
    <property type="entry name" value="Protein kinase-like (PK-like)"/>
    <property type="match status" value="1"/>
</dbReference>
<comment type="similarity">
    <text evidence="1">Belongs to the protein kinase superfamily. NEK Ser/Thr protein kinase family. NIMA subfamily.</text>
</comment>
<dbReference type="GO" id="GO:0004674">
    <property type="term" value="F:protein serine/threonine kinase activity"/>
    <property type="evidence" value="ECO:0007669"/>
    <property type="project" value="UniProtKB-KW"/>
</dbReference>
<feature type="domain" description="Protein kinase" evidence="12">
    <location>
        <begin position="28"/>
        <end position="278"/>
    </location>
</feature>
<evidence type="ECO:0000313" key="14">
    <source>
        <dbReference type="Proteomes" id="UP000008144"/>
    </source>
</evidence>
<keyword evidence="4" id="KW-0808">Transferase</keyword>
<dbReference type="Ensembl" id="ENSCINT00000026775.2">
    <property type="protein sequence ID" value="ENSCINP00000026529.2"/>
    <property type="gene ID" value="ENSCING00000014754.2"/>
</dbReference>
<dbReference type="GO" id="GO:0005524">
    <property type="term" value="F:ATP binding"/>
    <property type="evidence" value="ECO:0007669"/>
    <property type="project" value="UniProtKB-UniRule"/>
</dbReference>
<dbReference type="Gene3D" id="3.40.220.10">
    <property type="entry name" value="Leucine Aminopeptidase, subunit E, domain 1"/>
    <property type="match status" value="1"/>
</dbReference>
<dbReference type="AlphaFoldDB" id="F6W940"/>
<comment type="catalytic activity">
    <reaction evidence="8">
        <text>L-threonyl-[protein] + ATP = O-phospho-L-threonyl-[protein] + ADP + H(+)</text>
        <dbReference type="Rhea" id="RHEA:46608"/>
        <dbReference type="Rhea" id="RHEA-COMP:11060"/>
        <dbReference type="Rhea" id="RHEA-COMP:11605"/>
        <dbReference type="ChEBI" id="CHEBI:15378"/>
        <dbReference type="ChEBI" id="CHEBI:30013"/>
        <dbReference type="ChEBI" id="CHEBI:30616"/>
        <dbReference type="ChEBI" id="CHEBI:61977"/>
        <dbReference type="ChEBI" id="CHEBI:456216"/>
        <dbReference type="EC" id="2.7.11.1"/>
    </reaction>
</comment>
<evidence type="ECO:0000259" key="12">
    <source>
        <dbReference type="PROSITE" id="PS50011"/>
    </source>
</evidence>
<dbReference type="InterPro" id="IPR043472">
    <property type="entry name" value="Macro_dom-like"/>
</dbReference>
<keyword evidence="3 11" id="KW-0723">Serine/threonine-protein kinase</keyword>
<dbReference type="InterPro" id="IPR011009">
    <property type="entry name" value="Kinase-like_dom_sf"/>
</dbReference>
<dbReference type="PROSITE" id="PS00108">
    <property type="entry name" value="PROTEIN_KINASE_ST"/>
    <property type="match status" value="1"/>
</dbReference>
<dbReference type="InterPro" id="IPR017441">
    <property type="entry name" value="Protein_kinase_ATP_BS"/>
</dbReference>
<sequence>MEAIQLLKFILDDIQAKGAVGTTINNQYHLEKLIGKGGFGAAYLAVDKKAPKNAPKKVLKRVMVETENIGNKSVVRTEAALLAKLSHPYIVKFHESFFDKNIFCIISEYCEGGDLADQIEKLEKSDRAFGDQMVEKIAYQLLCALNYLHTKKVLHRDLKPANVLLKGGDVKLTDFGVSKKLGVQEYLTKTLTGTILYVAPEILEEKPYSTKCDLWSLGVVFYEICTLKHPFESNIAAILTGSLPTLPNQAHQRILSKMLVRQTDQRCNAIDILKDPVFSNIRKNSDIEVRMVPRAEVNLFKGDITKENVDAIVIGVAKQDLTNLGNSPLAGAVLKAAGKELQDDCNASAASKPDMWSVVQVNSHQLPCIRVYIVLMEHYNENNSEKIKKSYSAAVKKCLENAEGNGFS</sequence>
<evidence type="ECO:0000256" key="2">
    <source>
        <dbReference type="ARBA" id="ARBA00012513"/>
    </source>
</evidence>
<evidence type="ECO:0000256" key="8">
    <source>
        <dbReference type="ARBA" id="ARBA00047899"/>
    </source>
</evidence>
<evidence type="ECO:0000256" key="11">
    <source>
        <dbReference type="RuleBase" id="RU000304"/>
    </source>
</evidence>
<keyword evidence="7 10" id="KW-0067">ATP-binding</keyword>
<dbReference type="GeneTree" id="ENSGT00940000170273"/>
<dbReference type="SMART" id="SM00220">
    <property type="entry name" value="S_TKc"/>
    <property type="match status" value="1"/>
</dbReference>
<evidence type="ECO:0000256" key="5">
    <source>
        <dbReference type="ARBA" id="ARBA00022741"/>
    </source>
</evidence>
<evidence type="ECO:0000313" key="13">
    <source>
        <dbReference type="Ensembl" id="ENSCINP00000026529.2"/>
    </source>
</evidence>
<accession>F6W940</accession>
<keyword evidence="6" id="KW-0418">Kinase</keyword>
<dbReference type="PANTHER" id="PTHR44899">
    <property type="entry name" value="CAMK FAMILY PROTEIN KINASE"/>
    <property type="match status" value="1"/>
</dbReference>
<feature type="binding site" evidence="10">
    <location>
        <position position="57"/>
    </location>
    <ligand>
        <name>ATP</name>
        <dbReference type="ChEBI" id="CHEBI:30616"/>
    </ligand>
</feature>
<dbReference type="Proteomes" id="UP000008144">
    <property type="component" value="Chromosome 13"/>
</dbReference>
<reference evidence="13" key="2">
    <citation type="journal article" date="2008" name="Genome Biol.">
        <title>Improved genome assembly and evidence-based global gene model set for the chordate Ciona intestinalis: new insight into intron and operon populations.</title>
        <authorList>
            <person name="Satou Y."/>
            <person name="Mineta K."/>
            <person name="Ogasawara M."/>
            <person name="Sasakura Y."/>
            <person name="Shoguchi E."/>
            <person name="Ueno K."/>
            <person name="Yamada L."/>
            <person name="Matsumoto J."/>
            <person name="Wasserscheid J."/>
            <person name="Dewar K."/>
            <person name="Wiley G.B."/>
            <person name="Macmil S.L."/>
            <person name="Roe B.A."/>
            <person name="Zeller R.W."/>
            <person name="Hastings K.E."/>
            <person name="Lemaire P."/>
            <person name="Lindquist E."/>
            <person name="Endo T."/>
            <person name="Hotta K."/>
            <person name="Inaba K."/>
        </authorList>
    </citation>
    <scope>NUCLEOTIDE SEQUENCE [LARGE SCALE GENOMIC DNA]</scope>
    <source>
        <strain evidence="13">wild type</strain>
    </source>
</reference>
<dbReference type="HOGENOM" id="CLU_675360_0_0_1"/>
<evidence type="ECO:0000256" key="10">
    <source>
        <dbReference type="PROSITE-ProRule" id="PRU10141"/>
    </source>
</evidence>
<dbReference type="InterPro" id="IPR000719">
    <property type="entry name" value="Prot_kinase_dom"/>
</dbReference>
<evidence type="ECO:0000256" key="9">
    <source>
        <dbReference type="ARBA" id="ARBA00048679"/>
    </source>
</evidence>
<dbReference type="InParanoid" id="F6W940"/>
<organism evidence="13 14">
    <name type="scientific">Ciona intestinalis</name>
    <name type="common">Transparent sea squirt</name>
    <name type="synonym">Ascidia intestinalis</name>
    <dbReference type="NCBI Taxonomy" id="7719"/>
    <lineage>
        <taxon>Eukaryota</taxon>
        <taxon>Metazoa</taxon>
        <taxon>Chordata</taxon>
        <taxon>Tunicata</taxon>
        <taxon>Ascidiacea</taxon>
        <taxon>Phlebobranchia</taxon>
        <taxon>Cionidae</taxon>
        <taxon>Ciona</taxon>
    </lineage>
</organism>
<dbReference type="InterPro" id="IPR051131">
    <property type="entry name" value="NEK_Ser/Thr_kinase_NIMA"/>
</dbReference>
<dbReference type="InterPro" id="IPR008271">
    <property type="entry name" value="Ser/Thr_kinase_AS"/>
</dbReference>
<dbReference type="Pfam" id="PF00069">
    <property type="entry name" value="Pkinase"/>
    <property type="match status" value="1"/>
</dbReference>
<dbReference type="EC" id="2.7.11.1" evidence="2"/>
<evidence type="ECO:0000256" key="7">
    <source>
        <dbReference type="ARBA" id="ARBA00022840"/>
    </source>
</evidence>
<keyword evidence="5 10" id="KW-0547">Nucleotide-binding</keyword>
<dbReference type="PANTHER" id="PTHR44899:SF8">
    <property type="entry name" value="NIMA-RELATED KINASE 11"/>
    <property type="match status" value="1"/>
</dbReference>
<proteinExistence type="inferred from homology"/>
<keyword evidence="14" id="KW-1185">Reference proteome</keyword>
<dbReference type="PROSITE" id="PS50011">
    <property type="entry name" value="PROTEIN_KINASE_DOM"/>
    <property type="match status" value="1"/>
</dbReference>
<dbReference type="PROSITE" id="PS00107">
    <property type="entry name" value="PROTEIN_KINASE_ATP"/>
    <property type="match status" value="1"/>
</dbReference>
<evidence type="ECO:0000256" key="3">
    <source>
        <dbReference type="ARBA" id="ARBA00022527"/>
    </source>
</evidence>
<name>F6W940_CIOIN</name>
<comment type="catalytic activity">
    <reaction evidence="9">
        <text>L-seryl-[protein] + ATP = O-phospho-L-seryl-[protein] + ADP + H(+)</text>
        <dbReference type="Rhea" id="RHEA:17989"/>
        <dbReference type="Rhea" id="RHEA-COMP:9863"/>
        <dbReference type="Rhea" id="RHEA-COMP:11604"/>
        <dbReference type="ChEBI" id="CHEBI:15378"/>
        <dbReference type="ChEBI" id="CHEBI:29999"/>
        <dbReference type="ChEBI" id="CHEBI:30616"/>
        <dbReference type="ChEBI" id="CHEBI:83421"/>
        <dbReference type="ChEBI" id="CHEBI:456216"/>
        <dbReference type="EC" id="2.7.11.1"/>
    </reaction>
</comment>
<dbReference type="EMBL" id="EAAA01001081">
    <property type="status" value="NOT_ANNOTATED_CDS"/>
    <property type="molecule type" value="Genomic_DNA"/>
</dbReference>
<reference evidence="13" key="4">
    <citation type="submission" date="2025-09" db="UniProtKB">
        <authorList>
            <consortium name="Ensembl"/>
        </authorList>
    </citation>
    <scope>IDENTIFICATION</scope>
</reference>
<reference evidence="14" key="1">
    <citation type="journal article" date="2002" name="Science">
        <title>The draft genome of Ciona intestinalis: insights into chordate and vertebrate origins.</title>
        <authorList>
            <person name="Dehal P."/>
            <person name="Satou Y."/>
            <person name="Campbell R.K."/>
            <person name="Chapman J."/>
            <person name="Degnan B."/>
            <person name="De Tomaso A."/>
            <person name="Davidson B."/>
            <person name="Di Gregorio A."/>
            <person name="Gelpke M."/>
            <person name="Goodstein D.M."/>
            <person name="Harafuji N."/>
            <person name="Hastings K.E."/>
            <person name="Ho I."/>
            <person name="Hotta K."/>
            <person name="Huang W."/>
            <person name="Kawashima T."/>
            <person name="Lemaire P."/>
            <person name="Martinez D."/>
            <person name="Meinertzhagen I.A."/>
            <person name="Necula S."/>
            <person name="Nonaka M."/>
            <person name="Putnam N."/>
            <person name="Rash S."/>
            <person name="Saiga H."/>
            <person name="Satake M."/>
            <person name="Terry A."/>
            <person name="Yamada L."/>
            <person name="Wang H.G."/>
            <person name="Awazu S."/>
            <person name="Azumi K."/>
            <person name="Boore J."/>
            <person name="Branno M."/>
            <person name="Chin-Bow S."/>
            <person name="DeSantis R."/>
            <person name="Doyle S."/>
            <person name="Francino P."/>
            <person name="Keys D.N."/>
            <person name="Haga S."/>
            <person name="Hayashi H."/>
            <person name="Hino K."/>
            <person name="Imai K.S."/>
            <person name="Inaba K."/>
            <person name="Kano S."/>
            <person name="Kobayashi K."/>
            <person name="Kobayashi M."/>
            <person name="Lee B.I."/>
            <person name="Makabe K.W."/>
            <person name="Manohar C."/>
            <person name="Matassi G."/>
            <person name="Medina M."/>
            <person name="Mochizuki Y."/>
            <person name="Mount S."/>
            <person name="Morishita T."/>
            <person name="Miura S."/>
            <person name="Nakayama A."/>
            <person name="Nishizaka S."/>
            <person name="Nomoto H."/>
            <person name="Ohta F."/>
            <person name="Oishi K."/>
            <person name="Rigoutsos I."/>
            <person name="Sano M."/>
            <person name="Sasaki A."/>
            <person name="Sasakura Y."/>
            <person name="Shoguchi E."/>
            <person name="Shin-i T."/>
            <person name="Spagnuolo A."/>
            <person name="Stainier D."/>
            <person name="Suzuki M.M."/>
            <person name="Tassy O."/>
            <person name="Takatori N."/>
            <person name="Tokuoka M."/>
            <person name="Yagi K."/>
            <person name="Yoshizaki F."/>
            <person name="Wada S."/>
            <person name="Zhang C."/>
            <person name="Hyatt P.D."/>
            <person name="Larimer F."/>
            <person name="Detter C."/>
            <person name="Doggett N."/>
            <person name="Glavina T."/>
            <person name="Hawkins T."/>
            <person name="Richardson P."/>
            <person name="Lucas S."/>
            <person name="Kohara Y."/>
            <person name="Levine M."/>
            <person name="Satoh N."/>
            <person name="Rokhsar D.S."/>
        </authorList>
    </citation>
    <scope>NUCLEOTIDE SEQUENCE [LARGE SCALE GENOMIC DNA]</scope>
</reference>
<dbReference type="OMA" id="CERIMIS"/>
<reference evidence="13" key="3">
    <citation type="submission" date="2025-08" db="UniProtKB">
        <authorList>
            <consortium name="Ensembl"/>
        </authorList>
    </citation>
    <scope>IDENTIFICATION</scope>
</reference>